<evidence type="ECO:0000313" key="1">
    <source>
        <dbReference type="EMBL" id="GAC20684.1"/>
    </source>
</evidence>
<organism evidence="1 2">
    <name type="scientific">Paraglaciecola arctica BSs20135</name>
    <dbReference type="NCBI Taxonomy" id="493475"/>
    <lineage>
        <taxon>Bacteria</taxon>
        <taxon>Pseudomonadati</taxon>
        <taxon>Pseudomonadota</taxon>
        <taxon>Gammaproteobacteria</taxon>
        <taxon>Alteromonadales</taxon>
        <taxon>Alteromonadaceae</taxon>
        <taxon>Paraglaciecola</taxon>
    </lineage>
</organism>
<evidence type="ECO:0000313" key="2">
    <source>
        <dbReference type="Proteomes" id="UP000006327"/>
    </source>
</evidence>
<gene>
    <name evidence="1" type="ORF">GARC_3730</name>
</gene>
<sequence length="43" mass="4659">MCIRLGGNQKMVEVAIHLLVGMNGNQISATNQRLAVPNVKPEI</sequence>
<dbReference type="Proteomes" id="UP000006327">
    <property type="component" value="Unassembled WGS sequence"/>
</dbReference>
<proteinExistence type="predicted"/>
<comment type="caution">
    <text evidence="1">The sequence shown here is derived from an EMBL/GenBank/DDBJ whole genome shotgun (WGS) entry which is preliminary data.</text>
</comment>
<name>K6XJ36_9ALTE</name>
<keyword evidence="2" id="KW-1185">Reference proteome</keyword>
<accession>K6XJ36</accession>
<dbReference type="AlphaFoldDB" id="K6XJ36"/>
<protein>
    <submittedName>
        <fullName evidence="1">Uncharacterized protein</fullName>
    </submittedName>
</protein>
<dbReference type="EMBL" id="BAEO01000055">
    <property type="protein sequence ID" value="GAC20684.1"/>
    <property type="molecule type" value="Genomic_DNA"/>
</dbReference>
<reference evidence="1 2" key="1">
    <citation type="journal article" date="2017" name="Antonie Van Leeuwenhoek">
        <title>Rhizobium rhizosphaerae sp. nov., a novel species isolated from rice rhizosphere.</title>
        <authorList>
            <person name="Zhao J.J."/>
            <person name="Zhang J."/>
            <person name="Zhang R.J."/>
            <person name="Zhang C.W."/>
            <person name="Yin H.Q."/>
            <person name="Zhang X.X."/>
        </authorList>
    </citation>
    <scope>NUCLEOTIDE SEQUENCE [LARGE SCALE GENOMIC DNA]</scope>
    <source>
        <strain evidence="1 2">BSs20135</strain>
    </source>
</reference>